<reference evidence="1" key="1">
    <citation type="journal article" date="2014" name="Front. Microbiol.">
        <title>High frequency of phylogenetically diverse reductive dehalogenase-homologous genes in deep subseafloor sedimentary metagenomes.</title>
        <authorList>
            <person name="Kawai M."/>
            <person name="Futagami T."/>
            <person name="Toyoda A."/>
            <person name="Takaki Y."/>
            <person name="Nishi S."/>
            <person name="Hori S."/>
            <person name="Arai W."/>
            <person name="Tsubouchi T."/>
            <person name="Morono Y."/>
            <person name="Uchiyama I."/>
            <person name="Ito T."/>
            <person name="Fujiyama A."/>
            <person name="Inagaki F."/>
            <person name="Takami H."/>
        </authorList>
    </citation>
    <scope>NUCLEOTIDE SEQUENCE</scope>
    <source>
        <strain evidence="1">Expedition CK06-06</strain>
    </source>
</reference>
<dbReference type="SUPFAM" id="SSF53756">
    <property type="entry name" value="UDP-Glycosyltransferase/glycogen phosphorylase"/>
    <property type="match status" value="1"/>
</dbReference>
<name>X1NEX9_9ZZZZ</name>
<evidence type="ECO:0008006" key="2">
    <source>
        <dbReference type="Google" id="ProtNLM"/>
    </source>
</evidence>
<comment type="caution">
    <text evidence="1">The sequence shown here is derived from an EMBL/GenBank/DDBJ whole genome shotgun (WGS) entry which is preliminary data.</text>
</comment>
<dbReference type="EMBL" id="BARV01023945">
    <property type="protein sequence ID" value="GAI42572.1"/>
    <property type="molecule type" value="Genomic_DNA"/>
</dbReference>
<gene>
    <name evidence="1" type="ORF">S06H3_39186</name>
</gene>
<sequence length="168" mass="19959">MKLGIFLPIGSSFKDQKKSGQDQRFINYYLKKYNEDFKKVYIFSYEKEKYKLPKSCILVPNKHGLNRFLYSFLTPLLNWEIIKEIDIFRIMQLTGTIPAILIKIFLTKPFIFTYGYDYADFAKLENQNIKAILLKILERIAVKFSSGVIITNKKIESYLRRKYPKTKL</sequence>
<organism evidence="1">
    <name type="scientific">marine sediment metagenome</name>
    <dbReference type="NCBI Taxonomy" id="412755"/>
    <lineage>
        <taxon>unclassified sequences</taxon>
        <taxon>metagenomes</taxon>
        <taxon>ecological metagenomes</taxon>
    </lineage>
</organism>
<proteinExistence type="predicted"/>
<protein>
    <recommendedName>
        <fullName evidence="2">Glycosyltransferase subfamily 4-like N-terminal domain-containing protein</fullName>
    </recommendedName>
</protein>
<dbReference type="AlphaFoldDB" id="X1NEX9"/>
<evidence type="ECO:0000313" key="1">
    <source>
        <dbReference type="EMBL" id="GAI42572.1"/>
    </source>
</evidence>
<accession>X1NEX9</accession>
<feature type="non-terminal residue" evidence="1">
    <location>
        <position position="168"/>
    </location>
</feature>